<keyword evidence="5 11" id="KW-0812">Transmembrane</keyword>
<feature type="transmembrane region" description="Helical" evidence="11">
    <location>
        <begin position="74"/>
        <end position="93"/>
    </location>
</feature>
<dbReference type="EMBL" id="LT607750">
    <property type="protein sequence ID" value="SCG35497.1"/>
    <property type="molecule type" value="Genomic_DNA"/>
</dbReference>
<feature type="transmembrane region" description="Helical" evidence="11">
    <location>
        <begin position="100"/>
        <end position="122"/>
    </location>
</feature>
<dbReference type="PRINTS" id="PR00251">
    <property type="entry name" value="BACTRLOPSIN"/>
</dbReference>
<keyword evidence="3" id="KW-0600">Photoreceptor protein</keyword>
<evidence type="ECO:0000256" key="7">
    <source>
        <dbReference type="ARBA" id="ARBA00022989"/>
    </source>
</evidence>
<dbReference type="SMART" id="SM01021">
    <property type="entry name" value="Bac_rhodopsin"/>
    <property type="match status" value="1"/>
</dbReference>
<evidence type="ECO:0000256" key="3">
    <source>
        <dbReference type="ARBA" id="ARBA00022543"/>
    </source>
</evidence>
<dbReference type="GO" id="GO:0007602">
    <property type="term" value="P:phototransduction"/>
    <property type="evidence" value="ECO:0007669"/>
    <property type="project" value="UniProtKB-KW"/>
</dbReference>
<dbReference type="Proteomes" id="UP000198217">
    <property type="component" value="Chromosome I"/>
</dbReference>
<protein>
    <submittedName>
        <fullName evidence="12">Bacteriorhodopsin</fullName>
    </submittedName>
</protein>
<evidence type="ECO:0000256" key="2">
    <source>
        <dbReference type="ARBA" id="ARBA00008130"/>
    </source>
</evidence>
<keyword evidence="13" id="KW-1185">Reference proteome</keyword>
<evidence type="ECO:0000256" key="5">
    <source>
        <dbReference type="ARBA" id="ARBA00022692"/>
    </source>
</evidence>
<feature type="transmembrane region" description="Helical" evidence="11">
    <location>
        <begin position="161"/>
        <end position="184"/>
    </location>
</feature>
<dbReference type="SUPFAM" id="SSF81321">
    <property type="entry name" value="Family A G protein-coupled receptor-like"/>
    <property type="match status" value="1"/>
</dbReference>
<feature type="transmembrane region" description="Helical" evidence="11">
    <location>
        <begin position="35"/>
        <end position="54"/>
    </location>
</feature>
<dbReference type="InterPro" id="IPR001425">
    <property type="entry name" value="Arc/bac/fun_rhodopsins"/>
</dbReference>
<keyword evidence="9 11" id="KW-0472">Membrane</keyword>
<feature type="transmembrane region" description="Helical" evidence="11">
    <location>
        <begin position="6"/>
        <end position="23"/>
    </location>
</feature>
<dbReference type="GO" id="GO:0016020">
    <property type="term" value="C:membrane"/>
    <property type="evidence" value="ECO:0007669"/>
    <property type="project" value="UniProtKB-SubCell"/>
</dbReference>
<evidence type="ECO:0000313" key="12">
    <source>
        <dbReference type="EMBL" id="SCG35497.1"/>
    </source>
</evidence>
<dbReference type="PANTHER" id="PTHR28286">
    <property type="match status" value="1"/>
</dbReference>
<dbReference type="AlphaFoldDB" id="A0A1C5GPJ7"/>
<dbReference type="GO" id="GO:0009881">
    <property type="term" value="F:photoreceptor activity"/>
    <property type="evidence" value="ECO:0007669"/>
    <property type="project" value="UniProtKB-KW"/>
</dbReference>
<dbReference type="Pfam" id="PF01036">
    <property type="entry name" value="Bac_rhodopsin"/>
    <property type="match status" value="1"/>
</dbReference>
<evidence type="ECO:0000313" key="13">
    <source>
        <dbReference type="Proteomes" id="UP000198217"/>
    </source>
</evidence>
<evidence type="ECO:0000256" key="9">
    <source>
        <dbReference type="ARBA" id="ARBA00023136"/>
    </source>
</evidence>
<keyword evidence="7 11" id="KW-1133">Transmembrane helix</keyword>
<keyword evidence="8" id="KW-0157">Chromophore</keyword>
<accession>A0A1C5GPJ7</accession>
<evidence type="ECO:0000256" key="6">
    <source>
        <dbReference type="ARBA" id="ARBA00022925"/>
    </source>
</evidence>
<proteinExistence type="inferred from homology"/>
<evidence type="ECO:0000256" key="10">
    <source>
        <dbReference type="ARBA" id="ARBA00023170"/>
    </source>
</evidence>
<sequence length="232" mass="25349">MTEWWLWMYVAAMAAGVVLFIRWQANPRGVPLSEYRVAIAIPLWSGFWYLVMALGGGRAEVAGHTLYWARYVDWAVTSPLLLVALVLTATHSLPGRRWGLAGALVGTNLVVFLSGVTAELAADATLRYTLFTIGVLAFLGIYGLVWGPLRTHAHRQPEPVAAVYTEAALMLSVLWVGYPLFWMIGPTGLGLISSATTSLLFVLLSILTKVGWSILDLGRLRALSDRGHLTVV</sequence>
<keyword evidence="10" id="KW-0675">Receptor</keyword>
<comment type="similarity">
    <text evidence="2">Belongs to the archaeal/bacterial/fungal opsin family.</text>
</comment>
<dbReference type="RefSeq" id="WP_088991965.1">
    <property type="nucleotide sequence ID" value="NZ_LT607750.1"/>
</dbReference>
<gene>
    <name evidence="12" type="ORF">GA0070609_0107</name>
</gene>
<feature type="transmembrane region" description="Helical" evidence="11">
    <location>
        <begin position="190"/>
        <end position="212"/>
    </location>
</feature>
<dbReference type="Gene3D" id="1.20.1070.10">
    <property type="entry name" value="Rhodopsin 7-helix transmembrane proteins"/>
    <property type="match status" value="1"/>
</dbReference>
<evidence type="ECO:0000256" key="1">
    <source>
        <dbReference type="ARBA" id="ARBA00004141"/>
    </source>
</evidence>
<evidence type="ECO:0000256" key="11">
    <source>
        <dbReference type="SAM" id="Phobius"/>
    </source>
</evidence>
<evidence type="ECO:0000256" key="8">
    <source>
        <dbReference type="ARBA" id="ARBA00022991"/>
    </source>
</evidence>
<organism evidence="12 13">
    <name type="scientific">Micromonospora echinaurantiaca</name>
    <dbReference type="NCBI Taxonomy" id="47857"/>
    <lineage>
        <taxon>Bacteria</taxon>
        <taxon>Bacillati</taxon>
        <taxon>Actinomycetota</taxon>
        <taxon>Actinomycetes</taxon>
        <taxon>Micromonosporales</taxon>
        <taxon>Micromonosporaceae</taxon>
        <taxon>Micromonospora</taxon>
    </lineage>
</organism>
<keyword evidence="6" id="KW-0681">Retinal protein</keyword>
<dbReference type="PANTHER" id="PTHR28286:SF2">
    <property type="entry name" value="BACTERIORHODOPSIN _OPSIN, NOPA (EUROFUNG)"/>
    <property type="match status" value="1"/>
</dbReference>
<reference evidence="12 13" key="1">
    <citation type="submission" date="2016-06" db="EMBL/GenBank/DDBJ databases">
        <authorList>
            <person name="Kjaerup R.B."/>
            <person name="Dalgaard T.S."/>
            <person name="Juul-Madsen H.R."/>
        </authorList>
    </citation>
    <scope>NUCLEOTIDE SEQUENCE [LARGE SCALE GENOMIC DNA]</scope>
    <source>
        <strain evidence="12 13">DSM 43904</strain>
    </source>
</reference>
<feature type="transmembrane region" description="Helical" evidence="11">
    <location>
        <begin position="128"/>
        <end position="149"/>
    </location>
</feature>
<evidence type="ECO:0000256" key="4">
    <source>
        <dbReference type="ARBA" id="ARBA00022606"/>
    </source>
</evidence>
<keyword evidence="4" id="KW-0716">Sensory transduction</keyword>
<name>A0A1C5GPJ7_9ACTN</name>
<comment type="subcellular location">
    <subcellularLocation>
        <location evidence="1">Membrane</location>
        <topology evidence="1">Multi-pass membrane protein</topology>
    </subcellularLocation>
</comment>